<evidence type="ECO:0000313" key="1">
    <source>
        <dbReference type="EMBL" id="MFC0216607.1"/>
    </source>
</evidence>
<accession>A0ABV6DVD5</accession>
<dbReference type="RefSeq" id="WP_377474994.1">
    <property type="nucleotide sequence ID" value="NZ_JBHLWN010000123.1"/>
</dbReference>
<proteinExistence type="predicted"/>
<dbReference type="Gene3D" id="3.30.360.30">
    <property type="entry name" value="homospermidine synthase like"/>
    <property type="match status" value="1"/>
</dbReference>
<name>A0ABV6DVD5_9BACL</name>
<dbReference type="Gene3D" id="3.40.50.720">
    <property type="entry name" value="NAD(P)-binding Rossmann-like Domain"/>
    <property type="match status" value="1"/>
</dbReference>
<sequence>MASKKTVITILGSGGGVAKAVLAILNKSAADVNDPIHSKIKHAIIHLIDIKQKKLAYYRKYCPNLAGKLVLHEFDLMRGNLFMHHLRRTRTRLVIDVSWADTNKMLRCCNRLGVRYVNSALENTRVDEDEDLEGFTLIERYERFEPVRKACTNTTAIVCSGMNPGVVQWMALTLMKARPNKKPIGLYIVEHDNTFYANKAKARKDTLYTTWSVECFLDEAILSYPMLVRNKTPLFLYDDVYAKEYKVTLGNKRFYGCLMPHEESITLGKMLGVEVGFLYKINDHTTKLIRDNLSDVDDLWDWRQKVLDPADAALTGRDLVGVLLVYDDIETYMYNAMSNKTTYAKYKTNATYLQVACGIYGAVSSILLDRLPKGVFYVDSLLKKTKSNYGKYVSYHMKHFVLGYNDRAEGLLHHRARRFGRKPVMSKRQPLKARR</sequence>
<organism evidence="1 2">
    <name type="scientific">Paenibacillus chartarius</name>
    <dbReference type="NCBI Taxonomy" id="747481"/>
    <lineage>
        <taxon>Bacteria</taxon>
        <taxon>Bacillati</taxon>
        <taxon>Bacillota</taxon>
        <taxon>Bacilli</taxon>
        <taxon>Bacillales</taxon>
        <taxon>Paenibacillaceae</taxon>
        <taxon>Paenibacillus</taxon>
    </lineage>
</organism>
<protein>
    <submittedName>
        <fullName evidence="1">S-adenosylmethionine decarboxylase related protein</fullName>
    </submittedName>
</protein>
<dbReference type="EMBL" id="JBHLWN010000123">
    <property type="protein sequence ID" value="MFC0216607.1"/>
    <property type="molecule type" value="Genomic_DNA"/>
</dbReference>
<keyword evidence="2" id="KW-1185">Reference proteome</keyword>
<comment type="caution">
    <text evidence="1">The sequence shown here is derived from an EMBL/GenBank/DDBJ whole genome shotgun (WGS) entry which is preliminary data.</text>
</comment>
<gene>
    <name evidence="1" type="ORF">ACFFK0_29860</name>
</gene>
<dbReference type="Proteomes" id="UP001589776">
    <property type="component" value="Unassembled WGS sequence"/>
</dbReference>
<dbReference type="InterPro" id="IPR023181">
    <property type="entry name" value="Homospermid_syn-like_C"/>
</dbReference>
<evidence type="ECO:0000313" key="2">
    <source>
        <dbReference type="Proteomes" id="UP001589776"/>
    </source>
</evidence>
<reference evidence="1 2" key="1">
    <citation type="submission" date="2024-09" db="EMBL/GenBank/DDBJ databases">
        <authorList>
            <person name="Sun Q."/>
            <person name="Mori K."/>
        </authorList>
    </citation>
    <scope>NUCLEOTIDE SEQUENCE [LARGE SCALE GENOMIC DNA]</scope>
    <source>
        <strain evidence="1 2">CCM 7759</strain>
    </source>
</reference>